<evidence type="ECO:0000256" key="1">
    <source>
        <dbReference type="SAM" id="MobiDB-lite"/>
    </source>
</evidence>
<evidence type="ECO:0000313" key="2">
    <source>
        <dbReference type="EMBL" id="GJN12190.1"/>
    </source>
</evidence>
<dbReference type="AlphaFoldDB" id="A0AAV5DQM4"/>
<keyword evidence="3" id="KW-1185">Reference proteome</keyword>
<proteinExistence type="predicted"/>
<reference evidence="2" key="1">
    <citation type="journal article" date="2018" name="DNA Res.">
        <title>Multiple hybrid de novo genome assembly of finger millet, an orphan allotetraploid crop.</title>
        <authorList>
            <person name="Hatakeyama M."/>
            <person name="Aluri S."/>
            <person name="Balachadran M.T."/>
            <person name="Sivarajan S.R."/>
            <person name="Patrignani A."/>
            <person name="Gruter S."/>
            <person name="Poveda L."/>
            <person name="Shimizu-Inatsugi R."/>
            <person name="Baeten J."/>
            <person name="Francoijs K.J."/>
            <person name="Nataraja K.N."/>
            <person name="Reddy Y.A.N."/>
            <person name="Phadnis S."/>
            <person name="Ravikumar R.L."/>
            <person name="Schlapbach R."/>
            <person name="Sreeman S.M."/>
            <person name="Shimizu K.K."/>
        </authorList>
    </citation>
    <scope>NUCLEOTIDE SEQUENCE</scope>
</reference>
<feature type="region of interest" description="Disordered" evidence="1">
    <location>
        <begin position="77"/>
        <end position="100"/>
    </location>
</feature>
<dbReference type="Proteomes" id="UP001054889">
    <property type="component" value="Unassembled WGS sequence"/>
</dbReference>
<sequence>MSSALECNVGYASEHTCASILRDAFAAVATHGAIVSYLVACASDTAARTLEMKVRFYTHTDKIKEDTHGTLIAIEQPRHLPRPLHHVPPGPRRMKDPEGD</sequence>
<evidence type="ECO:0000313" key="3">
    <source>
        <dbReference type="Proteomes" id="UP001054889"/>
    </source>
</evidence>
<organism evidence="2 3">
    <name type="scientific">Eleusine coracana subsp. coracana</name>
    <dbReference type="NCBI Taxonomy" id="191504"/>
    <lineage>
        <taxon>Eukaryota</taxon>
        <taxon>Viridiplantae</taxon>
        <taxon>Streptophyta</taxon>
        <taxon>Embryophyta</taxon>
        <taxon>Tracheophyta</taxon>
        <taxon>Spermatophyta</taxon>
        <taxon>Magnoliopsida</taxon>
        <taxon>Liliopsida</taxon>
        <taxon>Poales</taxon>
        <taxon>Poaceae</taxon>
        <taxon>PACMAD clade</taxon>
        <taxon>Chloridoideae</taxon>
        <taxon>Cynodonteae</taxon>
        <taxon>Eleusininae</taxon>
        <taxon>Eleusine</taxon>
    </lineage>
</organism>
<dbReference type="EMBL" id="BQKI01000022">
    <property type="protein sequence ID" value="GJN12190.1"/>
    <property type="molecule type" value="Genomic_DNA"/>
</dbReference>
<name>A0AAV5DQM4_ELECO</name>
<comment type="caution">
    <text evidence="2">The sequence shown here is derived from an EMBL/GenBank/DDBJ whole genome shotgun (WGS) entry which is preliminary data.</text>
</comment>
<protein>
    <submittedName>
        <fullName evidence="2">Uncharacterized protein</fullName>
    </submittedName>
</protein>
<accession>A0AAV5DQM4</accession>
<reference evidence="2" key="2">
    <citation type="submission" date="2021-12" db="EMBL/GenBank/DDBJ databases">
        <title>Resequencing data analysis of finger millet.</title>
        <authorList>
            <person name="Hatakeyama M."/>
            <person name="Aluri S."/>
            <person name="Balachadran M.T."/>
            <person name="Sivarajan S.R."/>
            <person name="Poveda L."/>
            <person name="Shimizu-Inatsugi R."/>
            <person name="Schlapbach R."/>
            <person name="Sreeman S.M."/>
            <person name="Shimizu K.K."/>
        </authorList>
    </citation>
    <scope>NUCLEOTIDE SEQUENCE</scope>
</reference>
<gene>
    <name evidence="2" type="primary">ga30447</name>
    <name evidence="2" type="ORF">PR202_ga30447</name>
</gene>